<evidence type="ECO:0000256" key="1">
    <source>
        <dbReference type="SAM" id="Phobius"/>
    </source>
</evidence>
<feature type="transmembrane region" description="Helical" evidence="1">
    <location>
        <begin position="150"/>
        <end position="176"/>
    </location>
</feature>
<evidence type="ECO:0000259" key="2">
    <source>
        <dbReference type="Pfam" id="PF09335"/>
    </source>
</evidence>
<reference evidence="3" key="1">
    <citation type="submission" date="2006-04" db="EMBL/GenBank/DDBJ databases">
        <authorList>
            <person name="Seshadri R."/>
            <person name="Federici B.A."/>
        </authorList>
    </citation>
    <scope>NUCLEOTIDE SEQUENCE [LARGE SCALE GENOMIC DNA]</scope>
</reference>
<dbReference type="eggNOG" id="COG1238">
    <property type="taxonomic scope" value="Bacteria"/>
</dbReference>
<dbReference type="EMBL" id="AAQJ02000001">
    <property type="protein sequence ID" value="EDP46830.1"/>
    <property type="molecule type" value="Genomic_DNA"/>
</dbReference>
<evidence type="ECO:0000313" key="3">
    <source>
        <dbReference type="EMBL" id="EDP46830.1"/>
    </source>
</evidence>
<gene>
    <name evidence="3" type="ORF">RICGR_1447</name>
</gene>
<keyword evidence="4" id="KW-1185">Reference proteome</keyword>
<dbReference type="PANTHER" id="PTHR42709">
    <property type="entry name" value="ALKALINE PHOSPHATASE LIKE PROTEIN"/>
    <property type="match status" value="1"/>
</dbReference>
<dbReference type="Proteomes" id="UP000054075">
    <property type="component" value="Unassembled WGS sequence"/>
</dbReference>
<protein>
    <submittedName>
        <fullName evidence="3">Membrane protein, DedA family</fullName>
    </submittedName>
</protein>
<reference evidence="3" key="2">
    <citation type="submission" date="2007-10" db="EMBL/GenBank/DDBJ databases">
        <authorList>
            <person name="Myers G.S."/>
        </authorList>
    </citation>
    <scope>NUCLEOTIDE SEQUENCE [LARGE SCALE GENOMIC DNA]</scope>
</reference>
<feature type="transmembrane region" description="Helical" evidence="1">
    <location>
        <begin position="120"/>
        <end position="138"/>
    </location>
</feature>
<comment type="caution">
    <text evidence="3">The sequence shown here is derived from an EMBL/GenBank/DDBJ whole genome shotgun (WGS) entry which is preliminary data.</text>
</comment>
<name>A8PQ85_9COXI</name>
<feature type="transmembrane region" description="Helical" evidence="1">
    <location>
        <begin position="74"/>
        <end position="100"/>
    </location>
</feature>
<dbReference type="InterPro" id="IPR032816">
    <property type="entry name" value="VTT_dom"/>
</dbReference>
<feature type="transmembrane region" description="Helical" evidence="1">
    <location>
        <begin position="37"/>
        <end position="54"/>
    </location>
</feature>
<feature type="domain" description="VTT" evidence="2">
    <location>
        <begin position="72"/>
        <end position="174"/>
    </location>
</feature>
<evidence type="ECO:0000313" key="4">
    <source>
        <dbReference type="Proteomes" id="UP000054075"/>
    </source>
</evidence>
<dbReference type="STRING" id="59196.RICGR_1447"/>
<keyword evidence="1" id="KW-0812">Transmembrane</keyword>
<dbReference type="Pfam" id="PF09335">
    <property type="entry name" value="VTT_dom"/>
    <property type="match status" value="1"/>
</dbReference>
<accession>A8PQ85</accession>
<sequence>MFFCKTLSVFLVEKVQAMKYFSKRYDKMLALAQHKCAPYYLFILSFAESSFFPIPPDVMLAPMSLAKPEYAWRYAFLTTVASVLGGLLGYWIGNIAFDWIHPYILQFGYEKFYQQIEQGFNHWNFWILFLVGFTPIPYKLFTIAAGALHVALLPFILGSWVGRGGRFFIVAFLMRCGGTHLDKLLRGYIGRFVGCVLLLAVVIFAFLKRWS</sequence>
<proteinExistence type="predicted"/>
<dbReference type="GO" id="GO:0005886">
    <property type="term" value="C:plasma membrane"/>
    <property type="evidence" value="ECO:0007669"/>
    <property type="project" value="TreeGrafter"/>
</dbReference>
<feature type="transmembrane region" description="Helical" evidence="1">
    <location>
        <begin position="188"/>
        <end position="207"/>
    </location>
</feature>
<dbReference type="InterPro" id="IPR051311">
    <property type="entry name" value="DedA_domain"/>
</dbReference>
<keyword evidence="1" id="KW-0472">Membrane</keyword>
<dbReference type="PANTHER" id="PTHR42709:SF11">
    <property type="entry name" value="DEDA FAMILY PROTEIN"/>
    <property type="match status" value="1"/>
</dbReference>
<keyword evidence="1" id="KW-1133">Transmembrane helix</keyword>
<dbReference type="AlphaFoldDB" id="A8PQ85"/>
<organism evidence="3 4">
    <name type="scientific">Rickettsiella grylli</name>
    <dbReference type="NCBI Taxonomy" id="59196"/>
    <lineage>
        <taxon>Bacteria</taxon>
        <taxon>Pseudomonadati</taxon>
        <taxon>Pseudomonadota</taxon>
        <taxon>Gammaproteobacteria</taxon>
        <taxon>Legionellales</taxon>
        <taxon>Coxiellaceae</taxon>
        <taxon>Rickettsiella</taxon>
    </lineage>
</organism>